<proteinExistence type="predicted"/>
<name>A0A8S1TSB6_PAROT</name>
<sequence length="41" mass="5067">MTKDYNILYTFHYKLYGNIKEFQSQMLYQSDLFGNIKYSIF</sequence>
<comment type="caution">
    <text evidence="1">The sequence shown here is derived from an EMBL/GenBank/DDBJ whole genome shotgun (WGS) entry which is preliminary data.</text>
</comment>
<keyword evidence="2" id="KW-1185">Reference proteome</keyword>
<dbReference type="OrthoDB" id="10385009at2759"/>
<protein>
    <submittedName>
        <fullName evidence="1">Uncharacterized protein</fullName>
    </submittedName>
</protein>
<reference evidence="1" key="1">
    <citation type="submission" date="2021-01" db="EMBL/GenBank/DDBJ databases">
        <authorList>
            <consortium name="Genoscope - CEA"/>
            <person name="William W."/>
        </authorList>
    </citation>
    <scope>NUCLEOTIDE SEQUENCE</scope>
</reference>
<dbReference type="EMBL" id="CAJJDP010000032">
    <property type="protein sequence ID" value="CAD8156711.1"/>
    <property type="molecule type" value="Genomic_DNA"/>
</dbReference>
<dbReference type="Proteomes" id="UP000683925">
    <property type="component" value="Unassembled WGS sequence"/>
</dbReference>
<dbReference type="AlphaFoldDB" id="A0A8S1TSB6"/>
<gene>
    <name evidence="1" type="ORF">POCTA_138.1.T0320259</name>
</gene>
<evidence type="ECO:0000313" key="1">
    <source>
        <dbReference type="EMBL" id="CAD8156711.1"/>
    </source>
</evidence>
<evidence type="ECO:0000313" key="2">
    <source>
        <dbReference type="Proteomes" id="UP000683925"/>
    </source>
</evidence>
<organism evidence="1 2">
    <name type="scientific">Paramecium octaurelia</name>
    <dbReference type="NCBI Taxonomy" id="43137"/>
    <lineage>
        <taxon>Eukaryota</taxon>
        <taxon>Sar</taxon>
        <taxon>Alveolata</taxon>
        <taxon>Ciliophora</taxon>
        <taxon>Intramacronucleata</taxon>
        <taxon>Oligohymenophorea</taxon>
        <taxon>Peniculida</taxon>
        <taxon>Parameciidae</taxon>
        <taxon>Paramecium</taxon>
    </lineage>
</organism>
<accession>A0A8S1TSB6</accession>